<proteinExistence type="predicted"/>
<feature type="compositionally biased region" description="Basic and acidic residues" evidence="1">
    <location>
        <begin position="39"/>
        <end position="48"/>
    </location>
</feature>
<comment type="caution">
    <text evidence="2">The sequence shown here is derived from an EMBL/GenBank/DDBJ whole genome shotgun (WGS) entry which is preliminary data.</text>
</comment>
<name>A0ABR1FD64_9ASCO</name>
<accession>A0ABR1FD64</accession>
<feature type="compositionally biased region" description="Basic residues" evidence="1">
    <location>
        <begin position="49"/>
        <end position="58"/>
    </location>
</feature>
<protein>
    <submittedName>
        <fullName evidence="2">Uncharacterized protein</fullName>
    </submittedName>
</protein>
<organism evidence="2 3">
    <name type="scientific">Myxozyma melibiosi</name>
    <dbReference type="NCBI Taxonomy" id="54550"/>
    <lineage>
        <taxon>Eukaryota</taxon>
        <taxon>Fungi</taxon>
        <taxon>Dikarya</taxon>
        <taxon>Ascomycota</taxon>
        <taxon>Saccharomycotina</taxon>
        <taxon>Lipomycetes</taxon>
        <taxon>Lipomycetales</taxon>
        <taxon>Lipomycetaceae</taxon>
        <taxon>Myxozyma</taxon>
    </lineage>
</organism>
<dbReference type="Proteomes" id="UP001498771">
    <property type="component" value="Unassembled WGS sequence"/>
</dbReference>
<reference evidence="2 3" key="1">
    <citation type="submission" date="2024-03" db="EMBL/GenBank/DDBJ databases">
        <title>Genome-scale model development and genomic sequencing of the oleaginous clade Lipomyces.</title>
        <authorList>
            <consortium name="Lawrence Berkeley National Laboratory"/>
            <person name="Czajka J.J."/>
            <person name="Han Y."/>
            <person name="Kim J."/>
            <person name="Mondo S.J."/>
            <person name="Hofstad B.A."/>
            <person name="Robles A."/>
            <person name="Haridas S."/>
            <person name="Riley R."/>
            <person name="LaButti K."/>
            <person name="Pangilinan J."/>
            <person name="Andreopoulos W."/>
            <person name="Lipzen A."/>
            <person name="Yan J."/>
            <person name="Wang M."/>
            <person name="Ng V."/>
            <person name="Grigoriev I.V."/>
            <person name="Spatafora J.W."/>
            <person name="Magnuson J.K."/>
            <person name="Baker S.E."/>
            <person name="Pomraning K.R."/>
        </authorList>
    </citation>
    <scope>NUCLEOTIDE SEQUENCE [LARGE SCALE GENOMIC DNA]</scope>
    <source>
        <strain evidence="2 3">Phaff 52-87</strain>
    </source>
</reference>
<keyword evidence="3" id="KW-1185">Reference proteome</keyword>
<feature type="region of interest" description="Disordered" evidence="1">
    <location>
        <begin position="235"/>
        <end position="258"/>
    </location>
</feature>
<gene>
    <name evidence="2" type="ORF">BZA70DRAFT_25406</name>
</gene>
<evidence type="ECO:0000313" key="2">
    <source>
        <dbReference type="EMBL" id="KAK7207788.1"/>
    </source>
</evidence>
<feature type="region of interest" description="Disordered" evidence="1">
    <location>
        <begin position="1"/>
        <end position="100"/>
    </location>
</feature>
<dbReference type="RefSeq" id="XP_064770821.1">
    <property type="nucleotide sequence ID" value="XM_064910749.1"/>
</dbReference>
<feature type="compositionally biased region" description="Low complexity" evidence="1">
    <location>
        <begin position="59"/>
        <end position="70"/>
    </location>
</feature>
<dbReference type="EMBL" id="JBBJBU010000001">
    <property type="protein sequence ID" value="KAK7207788.1"/>
    <property type="molecule type" value="Genomic_DNA"/>
</dbReference>
<sequence length="406" mass="45398">MSGVPDLTFYHDLQRPRDGPAGNKGSKAHAKPTTLADRTTAKKDAKEKKSIRKARPKSSSKTSSPGSRVKSPTRGGSSSDLDASNQSATAVPNPDYVQDNASRAISADRTSNIMPNEDMKPIDCVKSEEGRHGNFGLAAISRLLVPEHSRVVRQTLPRMYPMSNTLQLPVYKRSRIPVPSDAYARASPSSTERVSEPSFELCFLRRHTVHLLQQTSDKESEKKINNFDVFRKLQQDRTGSKDMSSSEEASDADVSSESTIQADELSFVSIPKDRLLRPQDDVSDSYSKIMLSPETQNDTSVKDELDRDIEPDNLECLFPGCGKQERHYLRKFVLSDEAFQFLKENNIHEGYLYYQEQYRNQFKTPEELAAESRAAKKSSVSYSVLVSNCLVPRPLTLQLTSVSLLI</sequence>
<evidence type="ECO:0000313" key="3">
    <source>
        <dbReference type="Proteomes" id="UP001498771"/>
    </source>
</evidence>
<evidence type="ECO:0000256" key="1">
    <source>
        <dbReference type="SAM" id="MobiDB-lite"/>
    </source>
</evidence>
<dbReference type="GeneID" id="90036261"/>
<feature type="compositionally biased region" description="Polar residues" evidence="1">
    <location>
        <begin position="74"/>
        <end position="90"/>
    </location>
</feature>
<feature type="compositionally biased region" description="Low complexity" evidence="1">
    <location>
        <begin position="241"/>
        <end position="258"/>
    </location>
</feature>